<organism evidence="3 4">
    <name type="scientific">Kiloniella antarctica</name>
    <dbReference type="NCBI Taxonomy" id="1550907"/>
    <lineage>
        <taxon>Bacteria</taxon>
        <taxon>Pseudomonadati</taxon>
        <taxon>Pseudomonadota</taxon>
        <taxon>Alphaproteobacteria</taxon>
        <taxon>Rhodospirillales</taxon>
        <taxon>Kiloniellaceae</taxon>
        <taxon>Kiloniella</taxon>
    </lineage>
</organism>
<comment type="caution">
    <text evidence="3">The sequence shown here is derived from an EMBL/GenBank/DDBJ whole genome shotgun (WGS) entry which is preliminary data.</text>
</comment>
<feature type="compositionally biased region" description="Basic and acidic residues" evidence="1">
    <location>
        <begin position="191"/>
        <end position="210"/>
    </location>
</feature>
<proteinExistence type="predicted"/>
<name>A0ABW5BLP4_9PROT</name>
<keyword evidence="4" id="KW-1185">Reference proteome</keyword>
<feature type="compositionally biased region" description="Low complexity" evidence="1">
    <location>
        <begin position="356"/>
        <end position="370"/>
    </location>
</feature>
<protein>
    <submittedName>
        <fullName evidence="3">Uncharacterized protein</fullName>
    </submittedName>
</protein>
<evidence type="ECO:0000256" key="2">
    <source>
        <dbReference type="SAM" id="Phobius"/>
    </source>
</evidence>
<feature type="transmembrane region" description="Helical" evidence="2">
    <location>
        <begin position="224"/>
        <end position="245"/>
    </location>
</feature>
<keyword evidence="2" id="KW-1133">Transmembrane helix</keyword>
<feature type="compositionally biased region" description="Polar residues" evidence="1">
    <location>
        <begin position="81"/>
        <end position="94"/>
    </location>
</feature>
<gene>
    <name evidence="3" type="ORF">ACFSKO_09360</name>
</gene>
<feature type="region of interest" description="Disordered" evidence="1">
    <location>
        <begin position="172"/>
        <end position="210"/>
    </location>
</feature>
<feature type="region of interest" description="Disordered" evidence="1">
    <location>
        <begin position="355"/>
        <end position="386"/>
    </location>
</feature>
<feature type="region of interest" description="Disordered" evidence="1">
    <location>
        <begin position="72"/>
        <end position="120"/>
    </location>
</feature>
<evidence type="ECO:0000313" key="3">
    <source>
        <dbReference type="EMBL" id="MFD2205818.1"/>
    </source>
</evidence>
<evidence type="ECO:0000256" key="1">
    <source>
        <dbReference type="SAM" id="MobiDB-lite"/>
    </source>
</evidence>
<reference evidence="4" key="1">
    <citation type="journal article" date="2019" name="Int. J. Syst. Evol. Microbiol.">
        <title>The Global Catalogue of Microorganisms (GCM) 10K type strain sequencing project: providing services to taxonomists for standard genome sequencing and annotation.</title>
        <authorList>
            <consortium name="The Broad Institute Genomics Platform"/>
            <consortium name="The Broad Institute Genome Sequencing Center for Infectious Disease"/>
            <person name="Wu L."/>
            <person name="Ma J."/>
        </authorList>
    </citation>
    <scope>NUCLEOTIDE SEQUENCE [LARGE SCALE GENOMIC DNA]</scope>
    <source>
        <strain evidence="4">CGMCC 4.7192</strain>
    </source>
</reference>
<dbReference type="Proteomes" id="UP001597294">
    <property type="component" value="Unassembled WGS sequence"/>
</dbReference>
<dbReference type="EMBL" id="JBHUII010000004">
    <property type="protein sequence ID" value="MFD2205818.1"/>
    <property type="molecule type" value="Genomic_DNA"/>
</dbReference>
<feature type="compositionally biased region" description="Basic and acidic residues" evidence="1">
    <location>
        <begin position="96"/>
        <end position="115"/>
    </location>
</feature>
<keyword evidence="2" id="KW-0812">Transmembrane</keyword>
<keyword evidence="2" id="KW-0472">Membrane</keyword>
<accession>A0ABW5BLP4</accession>
<dbReference type="RefSeq" id="WP_380250796.1">
    <property type="nucleotide sequence ID" value="NZ_JBHUII010000004.1"/>
</dbReference>
<evidence type="ECO:0000313" key="4">
    <source>
        <dbReference type="Proteomes" id="UP001597294"/>
    </source>
</evidence>
<feature type="transmembrane region" description="Helical" evidence="2">
    <location>
        <begin position="285"/>
        <end position="304"/>
    </location>
</feature>
<sequence length="392" mass="43954">MAQEKARVLRQGLPLLEEMETSDLVDFLLQERRSFVLKLENRKPRLSSHETRHEIESFDEAVQLVLRDQVEAQKKRPEKGNYSNKTENRTSISLSARKEEPRFSIPKDDPIEDKSLTSQKVSAGPIWDKVEKRPENYLPENYSSKNHLAGNGSEGGLADWPEDWPDILPTHNNAEDPYGFRGHRLKAGNDQNDRNHYDGDSHDEDTGGLRAEKRIKSKSIGGPLGMLIGLMVLAIYILLPLLAATSSLVTGAMAWDALINIGVLSGVIAVAIFILTIFSSHRFSYALYAGIVFYGLSYGAHYYAPVRDFIQNEKYILPLIASQMIEGYFQAADYTGLPEKTGALQRSPQLRTQFLSQSSPEFSGEGSGPEANPTLQQRQKAFDQEVEAWLVQ</sequence>
<feature type="transmembrane region" description="Helical" evidence="2">
    <location>
        <begin position="257"/>
        <end position="278"/>
    </location>
</feature>